<evidence type="ECO:0000259" key="1">
    <source>
        <dbReference type="Pfam" id="PF09820"/>
    </source>
</evidence>
<dbReference type="Proteomes" id="UP000030700">
    <property type="component" value="Unassembled WGS sequence"/>
</dbReference>
<dbReference type="EMBL" id="DF820459">
    <property type="protein sequence ID" value="GAK53224.1"/>
    <property type="molecule type" value="Genomic_DNA"/>
</dbReference>
<feature type="domain" description="AAA-ATPase-like" evidence="1">
    <location>
        <begin position="10"/>
        <end position="234"/>
    </location>
</feature>
<dbReference type="PANTHER" id="PTHR34825:SF1">
    <property type="entry name" value="AAA-ATPASE-LIKE DOMAIN-CONTAINING PROTEIN"/>
    <property type="match status" value="1"/>
</dbReference>
<reference evidence="2" key="1">
    <citation type="journal article" date="2015" name="PeerJ">
        <title>First genomic representation of candidate bacterial phylum KSB3 points to enhanced environmental sensing as a trigger of wastewater bulking.</title>
        <authorList>
            <person name="Sekiguchi Y."/>
            <person name="Ohashi A."/>
            <person name="Parks D.H."/>
            <person name="Yamauchi T."/>
            <person name="Tyson G.W."/>
            <person name="Hugenholtz P."/>
        </authorList>
    </citation>
    <scope>NUCLEOTIDE SEQUENCE [LARGE SCALE GENOMIC DNA]</scope>
</reference>
<dbReference type="SUPFAM" id="SSF52540">
    <property type="entry name" value="P-loop containing nucleoside triphosphate hydrolases"/>
    <property type="match status" value="1"/>
</dbReference>
<dbReference type="InterPro" id="IPR018631">
    <property type="entry name" value="AAA-ATPase-like_dom"/>
</dbReference>
<dbReference type="InterPro" id="IPR027417">
    <property type="entry name" value="P-loop_NTPase"/>
</dbReference>
<gene>
    <name evidence="2" type="ORF">U14_04489</name>
</gene>
<keyword evidence="3" id="KW-1185">Reference proteome</keyword>
<sequence>MKHPATQPLPFGISDFKALRERNCRYVDKTHFIRDIIDADAQVLLLPRPRRFGKTLNLSTLRYFFEQSAEERRALFDGLLIAHEPHFQAHQGKYPVIFLTFKDVKGLNWQDVQTSLYSVIGHEIERYQQVWQRDGAATLSQKTLQRIAQDAAAPADYADALRLLSEALYAYYDAPVVILIDEYDAPILSGHVNGYYREIVSFMRNFLSGGLKDNPHLFKGVLTGILRIAKESIFSGLNNLAVYNLLRPEFRTAFGFTQPEVSALLTDYALADRGAEVAAWYNGYLFGGEVIYNPWSVLNYIASEDHHPRPYWINTGDPAIIESLVTRGSRELREEIGKLMSGEMIEKPIDDSIVIPDLETRDDLLWSFLLFSGYLKAVAQVDEETFRLQIPNHEVLLNYRQWVRHWFTQKVESNLLEEMLRGLENGDVVVFERMLRRVVTQIMSYHDLSGEPEKVYHALVLGMLVWLSGKYEIRSNRESGYGRYDVLLRPKNPEKQGIIIEFKRVYDDETPEDVLTAALRQIQERRYLAELDAAGIHSHLQLAVAFRGKELWVRQG</sequence>
<accession>A0A0S6W0L3</accession>
<proteinExistence type="predicted"/>
<dbReference type="PANTHER" id="PTHR34825">
    <property type="entry name" value="CONSERVED PROTEIN, WITH A WEAK D-GALACTARATE DEHYDRATASE/ALTRONATE HYDROLASE DOMAIN"/>
    <property type="match status" value="1"/>
</dbReference>
<evidence type="ECO:0000313" key="2">
    <source>
        <dbReference type="EMBL" id="GAK53224.1"/>
    </source>
</evidence>
<dbReference type="Pfam" id="PF09820">
    <property type="entry name" value="AAA-ATPase_like"/>
    <property type="match status" value="1"/>
</dbReference>
<dbReference type="Pfam" id="PF08011">
    <property type="entry name" value="PDDEXK_9"/>
    <property type="match status" value="1"/>
</dbReference>
<dbReference type="AlphaFoldDB" id="A0A0S6W0L3"/>
<dbReference type="HOGENOM" id="CLU_021114_1_2_0"/>
<organism evidence="2">
    <name type="scientific">Candidatus Moduliflexus flocculans</name>
    <dbReference type="NCBI Taxonomy" id="1499966"/>
    <lineage>
        <taxon>Bacteria</taxon>
        <taxon>Candidatus Moduliflexota</taxon>
        <taxon>Candidatus Moduliflexia</taxon>
        <taxon>Candidatus Moduliflexales</taxon>
        <taxon>Candidatus Moduliflexaceae</taxon>
    </lineage>
</organism>
<dbReference type="STRING" id="1499966.U14_04489"/>
<evidence type="ECO:0000313" key="3">
    <source>
        <dbReference type="Proteomes" id="UP000030700"/>
    </source>
</evidence>
<protein>
    <recommendedName>
        <fullName evidence="1">AAA-ATPase-like domain-containing protein</fullName>
    </recommendedName>
</protein>
<name>A0A0S6W0L3_9BACT</name>
<dbReference type="InterPro" id="IPR012547">
    <property type="entry name" value="PDDEXK_9"/>
</dbReference>